<dbReference type="Pfam" id="PF12158">
    <property type="entry name" value="DUF3592"/>
    <property type="match status" value="1"/>
</dbReference>
<dbReference type="Proteomes" id="UP000198336">
    <property type="component" value="Unassembled WGS sequence"/>
</dbReference>
<organism evidence="3 4">
    <name type="scientific">Flavobacterium oncorhynchi</name>
    <dbReference type="NCBI Taxonomy" id="728056"/>
    <lineage>
        <taxon>Bacteria</taxon>
        <taxon>Pseudomonadati</taxon>
        <taxon>Bacteroidota</taxon>
        <taxon>Flavobacteriia</taxon>
        <taxon>Flavobacteriales</taxon>
        <taxon>Flavobacteriaceae</taxon>
        <taxon>Flavobacterium</taxon>
    </lineage>
</organism>
<dbReference type="AlphaFoldDB" id="A0A226I8D3"/>
<dbReference type="InterPro" id="IPR021994">
    <property type="entry name" value="DUF3592"/>
</dbReference>
<sequence length="232" mass="26262">MKTIAIIKYVFITIGALMLAGAFYFYQNRQAFLKKAETVQGTVVELVSKRSDNSTTYAPMVSFTTKSGSKIEFTSSISSNPPSYSEGESVEVLYDPADPKDASINGFASLWIGPLIFGILGTVFFLIGFGIILFGILRQRKTQYLRDNGKRIETKFVQVHLNYGMAVNGRNPFQISSQWLNPQTNEMYVFESDSIWFDPTEFIKDDIIKVMIDPSNPKKYYMDISFLPNLKN</sequence>
<accession>A0A226I8D3</accession>
<dbReference type="RefSeq" id="WP_089052834.1">
    <property type="nucleotide sequence ID" value="NZ_MUHA01000004.1"/>
</dbReference>
<evidence type="ECO:0000259" key="2">
    <source>
        <dbReference type="Pfam" id="PF12158"/>
    </source>
</evidence>
<keyword evidence="1" id="KW-1133">Transmembrane helix</keyword>
<evidence type="ECO:0000256" key="1">
    <source>
        <dbReference type="SAM" id="Phobius"/>
    </source>
</evidence>
<evidence type="ECO:0000313" key="4">
    <source>
        <dbReference type="Proteomes" id="UP000198336"/>
    </source>
</evidence>
<keyword evidence="1" id="KW-0812">Transmembrane</keyword>
<name>A0A226I8D3_9FLAO</name>
<feature type="transmembrane region" description="Helical" evidence="1">
    <location>
        <begin position="115"/>
        <end position="137"/>
    </location>
</feature>
<protein>
    <recommendedName>
        <fullName evidence="2">DUF3592 domain-containing protein</fullName>
    </recommendedName>
</protein>
<dbReference type="EMBL" id="MUHA01000004">
    <property type="protein sequence ID" value="OXB02625.1"/>
    <property type="molecule type" value="Genomic_DNA"/>
</dbReference>
<keyword evidence="4" id="KW-1185">Reference proteome</keyword>
<proteinExistence type="predicted"/>
<keyword evidence="1" id="KW-0472">Membrane</keyword>
<reference evidence="3 4" key="1">
    <citation type="submission" date="2016-11" db="EMBL/GenBank/DDBJ databases">
        <title>Whole genomes of Flavobacteriaceae.</title>
        <authorList>
            <person name="Stine C."/>
            <person name="Li C."/>
            <person name="Tadesse D."/>
        </authorList>
    </citation>
    <scope>NUCLEOTIDE SEQUENCE [LARGE SCALE GENOMIC DNA]</scope>
    <source>
        <strain evidence="3 4">CCUG 59446</strain>
    </source>
</reference>
<feature type="transmembrane region" description="Helical" evidence="1">
    <location>
        <begin position="7"/>
        <end position="26"/>
    </location>
</feature>
<comment type="caution">
    <text evidence="3">The sequence shown here is derived from an EMBL/GenBank/DDBJ whole genome shotgun (WGS) entry which is preliminary data.</text>
</comment>
<feature type="domain" description="DUF3592" evidence="2">
    <location>
        <begin position="39"/>
        <end position="107"/>
    </location>
</feature>
<evidence type="ECO:0000313" key="3">
    <source>
        <dbReference type="EMBL" id="OXB02625.1"/>
    </source>
</evidence>
<gene>
    <name evidence="3" type="ORF">B0A75_03110</name>
</gene>